<dbReference type="InterPro" id="IPR001969">
    <property type="entry name" value="Aspartic_peptidase_AS"/>
</dbReference>
<dbReference type="EMBL" id="CAQQ02053799">
    <property type="status" value="NOT_ANNOTATED_CDS"/>
    <property type="molecule type" value="Genomic_DNA"/>
</dbReference>
<feature type="domain" description="CCHC-type" evidence="3">
    <location>
        <begin position="152"/>
        <end position="167"/>
    </location>
</feature>
<reference evidence="5" key="1">
    <citation type="submission" date="2013-02" db="EMBL/GenBank/DDBJ databases">
        <authorList>
            <person name="Hughes D."/>
        </authorList>
    </citation>
    <scope>NUCLEOTIDE SEQUENCE</scope>
    <source>
        <strain>Durham</strain>
        <strain evidence="5">NC isolate 2 -- Noor lab</strain>
    </source>
</reference>
<keyword evidence="5" id="KW-1185">Reference proteome</keyword>
<dbReference type="SUPFAM" id="SSF57756">
    <property type="entry name" value="Retrovirus zinc finger-like domains"/>
    <property type="match status" value="1"/>
</dbReference>
<evidence type="ECO:0000313" key="5">
    <source>
        <dbReference type="Proteomes" id="UP000015102"/>
    </source>
</evidence>
<dbReference type="SUPFAM" id="SSF50630">
    <property type="entry name" value="Acid proteases"/>
    <property type="match status" value="1"/>
</dbReference>
<accession>T1GET6</accession>
<dbReference type="PROSITE" id="PS50158">
    <property type="entry name" value="ZF_CCHC"/>
    <property type="match status" value="1"/>
</dbReference>
<keyword evidence="1" id="KW-0863">Zinc-finger</keyword>
<sequence>MRFVPGFKGDDRRLDRIYANCRSEFKIYAKRHEFTTLREFTALAETLEGLSESTIRPVQNNQRNNHQRGFTQNHYNNRRNDHQERTAAVITVNKLRNPSEESNKELNSAKENFTYRPNPFRNPQANLTNDASAQNRQSYTKKSELPRPQYQCYNCDRFGHTARFCQDPIRPWCRYCRKRDVTTESCECRSEQRPLEWCPRCKRQVVDAQNCECRVRNQQVMASRNDSAIKRIDKRPHISITLFGKSYRALLDTGSTASYISEDVALWANENGAIREHTVSSVKLADGSIKETSDLFRLEIEILASVLGMIF</sequence>
<dbReference type="Gene3D" id="2.40.70.10">
    <property type="entry name" value="Acid Proteases"/>
    <property type="match status" value="1"/>
</dbReference>
<dbReference type="CDD" id="cd00303">
    <property type="entry name" value="retropepsin_like"/>
    <property type="match status" value="1"/>
</dbReference>
<dbReference type="InterPro" id="IPR021109">
    <property type="entry name" value="Peptidase_aspartic_dom_sf"/>
</dbReference>
<dbReference type="InterPro" id="IPR036875">
    <property type="entry name" value="Znf_CCHC_sf"/>
</dbReference>
<feature type="compositionally biased region" description="Basic and acidic residues" evidence="2">
    <location>
        <begin position="97"/>
        <end position="108"/>
    </location>
</feature>
<feature type="compositionally biased region" description="Polar residues" evidence="2">
    <location>
        <begin position="62"/>
        <end position="75"/>
    </location>
</feature>
<feature type="region of interest" description="Disordered" evidence="2">
    <location>
        <begin position="62"/>
        <end position="82"/>
    </location>
</feature>
<evidence type="ECO:0000256" key="2">
    <source>
        <dbReference type="SAM" id="MobiDB-lite"/>
    </source>
</evidence>
<dbReference type="GO" id="GO:0004190">
    <property type="term" value="F:aspartic-type endopeptidase activity"/>
    <property type="evidence" value="ECO:0007669"/>
    <property type="project" value="InterPro"/>
</dbReference>
<keyword evidence="1" id="KW-0862">Zinc</keyword>
<protein>
    <recommendedName>
        <fullName evidence="3">CCHC-type domain-containing protein</fullName>
    </recommendedName>
</protein>
<feature type="region of interest" description="Disordered" evidence="2">
    <location>
        <begin position="94"/>
        <end position="143"/>
    </location>
</feature>
<feature type="compositionally biased region" description="Polar residues" evidence="2">
    <location>
        <begin position="121"/>
        <end position="140"/>
    </location>
</feature>
<evidence type="ECO:0000313" key="4">
    <source>
        <dbReference type="EnsemblMetazoa" id="MESCA001857-PA"/>
    </source>
</evidence>
<dbReference type="HOGENOM" id="CLU_895135_0_0_1"/>
<dbReference type="Proteomes" id="UP000015102">
    <property type="component" value="Unassembled WGS sequence"/>
</dbReference>
<dbReference type="GO" id="GO:0006508">
    <property type="term" value="P:proteolysis"/>
    <property type="evidence" value="ECO:0007669"/>
    <property type="project" value="InterPro"/>
</dbReference>
<dbReference type="AlphaFoldDB" id="T1GET6"/>
<evidence type="ECO:0000256" key="1">
    <source>
        <dbReference type="PROSITE-ProRule" id="PRU00047"/>
    </source>
</evidence>
<evidence type="ECO:0000259" key="3">
    <source>
        <dbReference type="PROSITE" id="PS50158"/>
    </source>
</evidence>
<dbReference type="GO" id="GO:0003676">
    <property type="term" value="F:nucleic acid binding"/>
    <property type="evidence" value="ECO:0007669"/>
    <property type="project" value="InterPro"/>
</dbReference>
<dbReference type="GO" id="GO:0008270">
    <property type="term" value="F:zinc ion binding"/>
    <property type="evidence" value="ECO:0007669"/>
    <property type="project" value="UniProtKB-KW"/>
</dbReference>
<proteinExistence type="predicted"/>
<dbReference type="InterPro" id="IPR001878">
    <property type="entry name" value="Znf_CCHC"/>
</dbReference>
<reference evidence="4" key="2">
    <citation type="submission" date="2015-06" db="UniProtKB">
        <authorList>
            <consortium name="EnsemblMetazoa"/>
        </authorList>
    </citation>
    <scope>IDENTIFICATION</scope>
</reference>
<keyword evidence="1" id="KW-0479">Metal-binding</keyword>
<name>T1GET6_MEGSC</name>
<dbReference type="PROSITE" id="PS00141">
    <property type="entry name" value="ASP_PROTEASE"/>
    <property type="match status" value="1"/>
</dbReference>
<organism evidence="4 5">
    <name type="scientific">Megaselia scalaris</name>
    <name type="common">Humpbacked fly</name>
    <name type="synonym">Phora scalaris</name>
    <dbReference type="NCBI Taxonomy" id="36166"/>
    <lineage>
        <taxon>Eukaryota</taxon>
        <taxon>Metazoa</taxon>
        <taxon>Ecdysozoa</taxon>
        <taxon>Arthropoda</taxon>
        <taxon>Hexapoda</taxon>
        <taxon>Insecta</taxon>
        <taxon>Pterygota</taxon>
        <taxon>Neoptera</taxon>
        <taxon>Endopterygota</taxon>
        <taxon>Diptera</taxon>
        <taxon>Brachycera</taxon>
        <taxon>Muscomorpha</taxon>
        <taxon>Platypezoidea</taxon>
        <taxon>Phoridae</taxon>
        <taxon>Megaseliini</taxon>
        <taxon>Megaselia</taxon>
    </lineage>
</organism>
<dbReference type="EnsemblMetazoa" id="MESCA001857-RA">
    <property type="protein sequence ID" value="MESCA001857-PA"/>
    <property type="gene ID" value="MESCA001857"/>
</dbReference>